<keyword evidence="9" id="KW-1185">Reference proteome</keyword>
<evidence type="ECO:0000256" key="3">
    <source>
        <dbReference type="ARBA" id="ARBA00022989"/>
    </source>
</evidence>
<reference evidence="9" key="1">
    <citation type="submission" date="2016-11" db="EMBL/GenBank/DDBJ databases">
        <authorList>
            <person name="Varghese N."/>
            <person name="Submissions S."/>
        </authorList>
    </citation>
    <scope>NUCLEOTIDE SEQUENCE [LARGE SCALE GENOMIC DNA]</scope>
    <source>
        <strain evidence="9">DSM 12906</strain>
    </source>
</reference>
<keyword evidence="5" id="KW-0046">Antibiotic resistance</keyword>
<feature type="transmembrane region" description="Helical" evidence="6">
    <location>
        <begin position="123"/>
        <end position="145"/>
    </location>
</feature>
<dbReference type="STRING" id="1123357.SAMN02745244_02011"/>
<evidence type="ECO:0000313" key="8">
    <source>
        <dbReference type="EMBL" id="SHJ23063.1"/>
    </source>
</evidence>
<comment type="similarity">
    <text evidence="6">Belongs to the ABC-2 integral membrane protein family.</text>
</comment>
<accession>A0A1M6HLJ2</accession>
<keyword evidence="6" id="KW-0813">Transport</keyword>
<feature type="transmembrane region" description="Helical" evidence="6">
    <location>
        <begin position="40"/>
        <end position="63"/>
    </location>
</feature>
<feature type="transmembrane region" description="Helical" evidence="6">
    <location>
        <begin position="247"/>
        <end position="266"/>
    </location>
</feature>
<dbReference type="RefSeq" id="WP_073187777.1">
    <property type="nucleotide sequence ID" value="NZ_FQZG01000033.1"/>
</dbReference>
<dbReference type="GO" id="GO:0046677">
    <property type="term" value="P:response to antibiotic"/>
    <property type="evidence" value="ECO:0007669"/>
    <property type="project" value="UniProtKB-KW"/>
</dbReference>
<dbReference type="GO" id="GO:0043190">
    <property type="term" value="C:ATP-binding cassette (ABC) transporter complex"/>
    <property type="evidence" value="ECO:0007669"/>
    <property type="project" value="InterPro"/>
</dbReference>
<dbReference type="Proteomes" id="UP000184512">
    <property type="component" value="Unassembled WGS sequence"/>
</dbReference>
<proteinExistence type="inferred from homology"/>
<sequence length="275" mass="30321">MSADIRFDTSTHTDIGKVRRWGWWGVVEHRALLLRSYWTTMLLTGIGSPFIYLLGMGVGLGVLVDGGQGIEGVPYLTFLAPALVMATAMQVAAQENTYGVFGGFKWANTFTAMRLTPMSPAQMAVGFQVSVLLRVLPMVFFYMAALWTFRIGEPLRVLLLLPLGTLLSLAVGFAVMAWVATQRDERGQLSFVERFVIVPLTLFSGTYFPLDTLPGYLQPIGWFSPLWHAAELGRTALYGAPMGAWEGVLHIGFLSVLALATAMLSMRTFRARLDD</sequence>
<dbReference type="InterPro" id="IPR013525">
    <property type="entry name" value="ABC2_TM"/>
</dbReference>
<dbReference type="InterPro" id="IPR047817">
    <property type="entry name" value="ABC2_TM_bact-type"/>
</dbReference>
<dbReference type="OrthoDB" id="9778589at2"/>
<dbReference type="InterPro" id="IPR051784">
    <property type="entry name" value="Nod_factor_ABC_transporter"/>
</dbReference>
<dbReference type="PIRSF" id="PIRSF006648">
    <property type="entry name" value="DrrB"/>
    <property type="match status" value="1"/>
</dbReference>
<gene>
    <name evidence="8" type="ORF">SAMN02745244_02011</name>
</gene>
<dbReference type="InterPro" id="IPR000412">
    <property type="entry name" value="ABC_2_transport"/>
</dbReference>
<feature type="transmembrane region" description="Helical" evidence="6">
    <location>
        <begin position="157"/>
        <end position="179"/>
    </location>
</feature>
<keyword evidence="4 6" id="KW-0472">Membrane</keyword>
<evidence type="ECO:0000256" key="5">
    <source>
        <dbReference type="ARBA" id="ARBA00023251"/>
    </source>
</evidence>
<dbReference type="EMBL" id="FQZG01000033">
    <property type="protein sequence ID" value="SHJ23063.1"/>
    <property type="molecule type" value="Genomic_DNA"/>
</dbReference>
<feature type="domain" description="ABC transmembrane type-2" evidence="7">
    <location>
        <begin position="40"/>
        <end position="272"/>
    </location>
</feature>
<dbReference type="AlphaFoldDB" id="A0A1M6HLJ2"/>
<name>A0A1M6HLJ2_9ACTN</name>
<protein>
    <recommendedName>
        <fullName evidence="6">Transport permease protein</fullName>
    </recommendedName>
</protein>
<evidence type="ECO:0000313" key="9">
    <source>
        <dbReference type="Proteomes" id="UP000184512"/>
    </source>
</evidence>
<evidence type="ECO:0000256" key="4">
    <source>
        <dbReference type="ARBA" id="ARBA00023136"/>
    </source>
</evidence>
<dbReference type="Pfam" id="PF01061">
    <property type="entry name" value="ABC2_membrane"/>
    <property type="match status" value="1"/>
</dbReference>
<keyword evidence="2 6" id="KW-0812">Transmembrane</keyword>
<evidence type="ECO:0000256" key="6">
    <source>
        <dbReference type="RuleBase" id="RU361157"/>
    </source>
</evidence>
<dbReference type="PRINTS" id="PR00164">
    <property type="entry name" value="ABC2TRNSPORT"/>
</dbReference>
<evidence type="ECO:0000256" key="1">
    <source>
        <dbReference type="ARBA" id="ARBA00004141"/>
    </source>
</evidence>
<feature type="transmembrane region" description="Helical" evidence="6">
    <location>
        <begin position="75"/>
        <end position="93"/>
    </location>
</feature>
<organism evidence="8 9">
    <name type="scientific">Tessaracoccus bendigoensis DSM 12906</name>
    <dbReference type="NCBI Taxonomy" id="1123357"/>
    <lineage>
        <taxon>Bacteria</taxon>
        <taxon>Bacillati</taxon>
        <taxon>Actinomycetota</taxon>
        <taxon>Actinomycetes</taxon>
        <taxon>Propionibacteriales</taxon>
        <taxon>Propionibacteriaceae</taxon>
        <taxon>Tessaracoccus</taxon>
    </lineage>
</organism>
<keyword evidence="6" id="KW-1003">Cell membrane</keyword>
<feature type="transmembrane region" description="Helical" evidence="6">
    <location>
        <begin position="191"/>
        <end position="210"/>
    </location>
</feature>
<dbReference type="PANTHER" id="PTHR43229">
    <property type="entry name" value="NODULATION PROTEIN J"/>
    <property type="match status" value="1"/>
</dbReference>
<dbReference type="PROSITE" id="PS51012">
    <property type="entry name" value="ABC_TM2"/>
    <property type="match status" value="1"/>
</dbReference>
<dbReference type="PANTHER" id="PTHR43229:SF2">
    <property type="entry name" value="NODULATION PROTEIN J"/>
    <property type="match status" value="1"/>
</dbReference>
<dbReference type="GO" id="GO:0140359">
    <property type="term" value="F:ABC-type transporter activity"/>
    <property type="evidence" value="ECO:0007669"/>
    <property type="project" value="InterPro"/>
</dbReference>
<evidence type="ECO:0000256" key="2">
    <source>
        <dbReference type="ARBA" id="ARBA00022692"/>
    </source>
</evidence>
<comment type="subcellular location">
    <subcellularLocation>
        <location evidence="6">Cell membrane</location>
        <topology evidence="6">Multi-pass membrane protein</topology>
    </subcellularLocation>
    <subcellularLocation>
        <location evidence="1">Membrane</location>
        <topology evidence="1">Multi-pass membrane protein</topology>
    </subcellularLocation>
</comment>
<keyword evidence="3 6" id="KW-1133">Transmembrane helix</keyword>
<evidence type="ECO:0000259" key="7">
    <source>
        <dbReference type="PROSITE" id="PS51012"/>
    </source>
</evidence>